<reference evidence="2 3" key="1">
    <citation type="journal article" date="2020" name="ISME J.">
        <title>Uncovering the hidden diversity of litter-decomposition mechanisms in mushroom-forming fungi.</title>
        <authorList>
            <person name="Floudas D."/>
            <person name="Bentzer J."/>
            <person name="Ahren D."/>
            <person name="Johansson T."/>
            <person name="Persson P."/>
            <person name="Tunlid A."/>
        </authorList>
    </citation>
    <scope>NUCLEOTIDE SEQUENCE [LARGE SCALE GENOMIC DNA]</scope>
    <source>
        <strain evidence="2 3">CBS 406.79</strain>
    </source>
</reference>
<sequence>MSYNNNVPTGFGGLSRSTSRRHQRAGVDPEEIGSAQQRVDVDMDSQRSPPTGIFHTSGNMAHPDMEDRNQSSSSTPALQNASDSETEFDAHSLSGHMNVGVVRTEAYDSRTQASQASSRAPHLYSISLPNEDENMLLPESHRPRTQGTRRARVEDDVEGDLERDRRHPSQRTSLNSTLTPSPASGRSTGDPPTPPSPASGRSTGRNHPPFLPTYSSFITERHRRRHRHQQTPVSTTAHSGIDVQAESSSPSSRNSQVTNPPESGRQPTGATPNPADRFSQILESLFSAGGRHTIHTVADGAVAGEAPPLATEGRAVSLEIYSPP</sequence>
<feature type="region of interest" description="Disordered" evidence="1">
    <location>
        <begin position="1"/>
        <end position="96"/>
    </location>
</feature>
<proteinExistence type="predicted"/>
<keyword evidence="3" id="KW-1185">Reference proteome</keyword>
<organism evidence="2 3">
    <name type="scientific">Collybiopsis confluens</name>
    <dbReference type="NCBI Taxonomy" id="2823264"/>
    <lineage>
        <taxon>Eukaryota</taxon>
        <taxon>Fungi</taxon>
        <taxon>Dikarya</taxon>
        <taxon>Basidiomycota</taxon>
        <taxon>Agaricomycotina</taxon>
        <taxon>Agaricomycetes</taxon>
        <taxon>Agaricomycetidae</taxon>
        <taxon>Agaricales</taxon>
        <taxon>Marasmiineae</taxon>
        <taxon>Omphalotaceae</taxon>
        <taxon>Collybiopsis</taxon>
    </lineage>
</organism>
<feature type="compositionally biased region" description="Polar residues" evidence="1">
    <location>
        <begin position="170"/>
        <end position="187"/>
    </location>
</feature>
<gene>
    <name evidence="2" type="ORF">D9757_000054</name>
</gene>
<feature type="compositionally biased region" description="Polar residues" evidence="1">
    <location>
        <begin position="70"/>
        <end position="83"/>
    </location>
</feature>
<dbReference type="AlphaFoldDB" id="A0A8H5I1W3"/>
<protein>
    <submittedName>
        <fullName evidence="2">Uncharacterized protein</fullName>
    </submittedName>
</protein>
<comment type="caution">
    <text evidence="2">The sequence shown here is derived from an EMBL/GenBank/DDBJ whole genome shotgun (WGS) entry which is preliminary data.</text>
</comment>
<accession>A0A8H5I1W3</accession>
<evidence type="ECO:0000313" key="2">
    <source>
        <dbReference type="EMBL" id="KAF5393627.1"/>
    </source>
</evidence>
<dbReference type="EMBL" id="JAACJN010000001">
    <property type="protein sequence ID" value="KAF5393627.1"/>
    <property type="molecule type" value="Genomic_DNA"/>
</dbReference>
<dbReference type="Proteomes" id="UP000518752">
    <property type="component" value="Unassembled WGS sequence"/>
</dbReference>
<feature type="compositionally biased region" description="Polar residues" evidence="1">
    <location>
        <begin position="46"/>
        <end position="59"/>
    </location>
</feature>
<evidence type="ECO:0000313" key="3">
    <source>
        <dbReference type="Proteomes" id="UP000518752"/>
    </source>
</evidence>
<evidence type="ECO:0000256" key="1">
    <source>
        <dbReference type="SAM" id="MobiDB-lite"/>
    </source>
</evidence>
<feature type="region of interest" description="Disordered" evidence="1">
    <location>
        <begin position="129"/>
        <end position="278"/>
    </location>
</feature>
<feature type="compositionally biased region" description="Polar residues" evidence="1">
    <location>
        <begin position="245"/>
        <end position="271"/>
    </location>
</feature>
<name>A0A8H5I1W3_9AGAR</name>